<dbReference type="EC" id="2.1.1.72" evidence="1"/>
<evidence type="ECO:0000256" key="5">
    <source>
        <dbReference type="ARBA" id="ARBA00022747"/>
    </source>
</evidence>
<evidence type="ECO:0000256" key="4">
    <source>
        <dbReference type="ARBA" id="ARBA00022691"/>
    </source>
</evidence>
<evidence type="ECO:0000256" key="6">
    <source>
        <dbReference type="ARBA" id="ARBA00023125"/>
    </source>
</evidence>
<keyword evidence="4" id="KW-0949">S-adenosyl-L-methionine</keyword>
<protein>
    <recommendedName>
        <fullName evidence="1">site-specific DNA-methyltransferase (adenine-specific)</fullName>
        <ecNumber evidence="1">2.1.1.72</ecNumber>
    </recommendedName>
</protein>
<keyword evidence="2" id="KW-0489">Methyltransferase</keyword>
<evidence type="ECO:0000256" key="2">
    <source>
        <dbReference type="ARBA" id="ARBA00022603"/>
    </source>
</evidence>
<dbReference type="SUPFAM" id="SSF53335">
    <property type="entry name" value="S-adenosyl-L-methionine-dependent methyltransferases"/>
    <property type="match status" value="1"/>
</dbReference>
<evidence type="ECO:0000259" key="10">
    <source>
        <dbReference type="Pfam" id="PF12950"/>
    </source>
</evidence>
<feature type="compositionally biased region" description="Basic and acidic residues" evidence="8">
    <location>
        <begin position="527"/>
        <end position="536"/>
    </location>
</feature>
<dbReference type="InterPro" id="IPR029063">
    <property type="entry name" value="SAM-dependent_MTases_sf"/>
</dbReference>
<evidence type="ECO:0000259" key="9">
    <source>
        <dbReference type="Pfam" id="PF07669"/>
    </source>
</evidence>
<dbReference type="PRINTS" id="PR00507">
    <property type="entry name" value="N12N6MTFRASE"/>
</dbReference>
<dbReference type="PANTHER" id="PTHR33841:SF1">
    <property type="entry name" value="DNA METHYLTRANSFERASE A"/>
    <property type="match status" value="1"/>
</dbReference>
<feature type="domain" description="Type II methyltransferase M.TaqI-like" evidence="9">
    <location>
        <begin position="688"/>
        <end position="945"/>
    </location>
</feature>
<proteinExistence type="predicted"/>
<dbReference type="PROSITE" id="PS00092">
    <property type="entry name" value="N6_MTASE"/>
    <property type="match status" value="1"/>
</dbReference>
<dbReference type="InterPro" id="IPR002052">
    <property type="entry name" value="DNA_methylase_N6_adenine_CS"/>
</dbReference>
<dbReference type="GO" id="GO:0009307">
    <property type="term" value="P:DNA restriction-modification system"/>
    <property type="evidence" value="ECO:0007669"/>
    <property type="project" value="UniProtKB-KW"/>
</dbReference>
<dbReference type="RefSeq" id="WP_184486239.1">
    <property type="nucleotide sequence ID" value="NZ_JACIJE010000008.1"/>
</dbReference>
<name>A0A840XQN8_9PROT</name>
<accession>A0A840XQN8</accession>
<evidence type="ECO:0000313" key="12">
    <source>
        <dbReference type="Proteomes" id="UP000562254"/>
    </source>
</evidence>
<dbReference type="GO" id="GO:0003677">
    <property type="term" value="F:DNA binding"/>
    <property type="evidence" value="ECO:0007669"/>
    <property type="project" value="UniProtKB-KW"/>
</dbReference>
<organism evidence="11 12">
    <name type="scientific">Neoroseomonas alkaliterrae</name>
    <dbReference type="NCBI Taxonomy" id="1452450"/>
    <lineage>
        <taxon>Bacteria</taxon>
        <taxon>Pseudomonadati</taxon>
        <taxon>Pseudomonadota</taxon>
        <taxon>Alphaproteobacteria</taxon>
        <taxon>Acetobacterales</taxon>
        <taxon>Acetobacteraceae</taxon>
        <taxon>Neoroseomonas</taxon>
    </lineage>
</organism>
<reference evidence="11 12" key="1">
    <citation type="submission" date="2020-08" db="EMBL/GenBank/DDBJ databases">
        <title>Genomic Encyclopedia of Type Strains, Phase IV (KMG-IV): sequencing the most valuable type-strain genomes for metagenomic binning, comparative biology and taxonomic classification.</title>
        <authorList>
            <person name="Goeker M."/>
        </authorList>
    </citation>
    <scope>NUCLEOTIDE SEQUENCE [LARGE SCALE GENOMIC DNA]</scope>
    <source>
        <strain evidence="11 12">DSM 25895</strain>
    </source>
</reference>
<evidence type="ECO:0000256" key="8">
    <source>
        <dbReference type="SAM" id="MobiDB-lite"/>
    </source>
</evidence>
<dbReference type="GO" id="GO:0009007">
    <property type="term" value="F:site-specific DNA-methyltransferase (adenine-specific) activity"/>
    <property type="evidence" value="ECO:0007669"/>
    <property type="project" value="UniProtKB-EC"/>
</dbReference>
<gene>
    <name evidence="11" type="ORF">FHS88_003025</name>
</gene>
<keyword evidence="3" id="KW-0808">Transferase</keyword>
<dbReference type="Pfam" id="PF07669">
    <property type="entry name" value="Eco57I"/>
    <property type="match status" value="1"/>
</dbReference>
<dbReference type="InterPro" id="IPR050953">
    <property type="entry name" value="N4_N6_ade-DNA_methylase"/>
</dbReference>
<dbReference type="EMBL" id="JACIJE010000008">
    <property type="protein sequence ID" value="MBB5690885.1"/>
    <property type="molecule type" value="Genomic_DNA"/>
</dbReference>
<dbReference type="Gene3D" id="3.40.50.150">
    <property type="entry name" value="Vaccinia Virus protein VP39"/>
    <property type="match status" value="1"/>
</dbReference>
<sequence length="1348" mass="150728">MSHTSEHLAAVRQAIRNLAGADLAASGRALLSALGYRSPKTLDTPTRPADFLAALGVDMARFETLDRWRAVHFLFQLTGDELPALSRGGDPTTANAFQRGAIDSFLFLAIELDDQPWSRRQLVAIVRLLNRDFSMPVILLFRHGMHATLAVIDRRANLRDASRDVVGGRISLVKDVDLTAPHRAHVEILADLSLAALARRKAPADFRALYDLWLETLSAAELNKRFYEELADWFAWASSNDGLLSFPKGQGNGSGAKEIALIRLLTRLMFVWFIKEKGLVPEDLFDPTGLAKLLNEPPAATPEGHGYYLAILQNLFFATLNTEMSERRWREDEGGQSPDYLGHHVFRHRALFREPEKALDNFSHVPFLNGGLFECLDVEIAADDPRKELAERERGRLILRIDGFSDQPDKQPRLPNALFFGGAKGVDLSKWFEKAKAPRTVPGLIDLFQRYKFTVEENTPLEEEAALDPELLGKVFENLLASYNEDTRTTARNKSGSFYTPREVVDFMVDEALVAWLLPKLPRELDLKPGRPRAEPLDLGPAPGELPLERRAEPAPAPSGDDEARLRALLSFASRSHDFTPAQVDALIAAIESMKAIDPAVGSGAFPLGLLQKLVHMLDLLDPGGEKWKARNRLYYERRLVEAENVSLPAERAAEIERATAALAEFDAKFASGHYPDYTRKLFLIERCLHGVDIQPIAVQIAKLRCFISLAVEQRVDDARPNRGITPLPNLEAKFVAANTLTPLHRKGQAGLVTETLRVKQRALREANRAFFAAASGRAKRAEQKKIQSLRKEIAEEVTRDHAFSGDDAAKLAAWDPFDPNAFAPFFDGEWMFGLDAAGGEGWFDVAFANPPYIRHEKIEAFQINGRPVVSKAQLKLDYETFIGTADIYVYFYERALRLLKPEGALAFITSNKWYRASYGKGLRAWLSTHARILKIVDFGDAPVFEAIAYPTILVGTRRKTPAKPAPKEMIRSLNWTPADSEDAKEAVKAFPDRFAAEAFDMPQAELAASGWQLEPQAERKLFARIRAAGNSLRNHILGKVTRGITTGLNSAFVINDNERAEIIEYHPKSADIIVPYVGGREIKRWKFEADGKWLIKIESSANVNHAWSGLPDDEAEVKFRQSWPSIYRRFTHGDLRNQLIRRDDKGRYFWELRSCSYWDSFEGAKLISTKISSEPTFAIDRDGFFLGNTSYFLRTDAAEFLASVLNSSVSNYVSRQIFATKQGGFYEVQPDALENFPIPKAAPGSVRLMQILAAALCAGADRPRPESLLNAFVYELFFAEDLHARNLRPFAAAEAAGLMRLADFEGPALARAADEWSRQLADPSSQLYATLFDLQSLDVVRIIEGRG</sequence>
<keyword evidence="6" id="KW-0238">DNA-binding</keyword>
<evidence type="ECO:0000256" key="3">
    <source>
        <dbReference type="ARBA" id="ARBA00022679"/>
    </source>
</evidence>
<feature type="region of interest" description="Disordered" evidence="8">
    <location>
        <begin position="527"/>
        <end position="561"/>
    </location>
</feature>
<evidence type="ECO:0000256" key="7">
    <source>
        <dbReference type="ARBA" id="ARBA00047942"/>
    </source>
</evidence>
<feature type="domain" description="TaqI-like C-terminal specificity" evidence="10">
    <location>
        <begin position="1076"/>
        <end position="1239"/>
    </location>
</feature>
<dbReference type="PANTHER" id="PTHR33841">
    <property type="entry name" value="DNA METHYLTRANSFERASE YEEA-RELATED"/>
    <property type="match status" value="1"/>
</dbReference>
<dbReference type="Pfam" id="PF12950">
    <property type="entry name" value="TaqI_C"/>
    <property type="match status" value="1"/>
</dbReference>
<comment type="catalytic activity">
    <reaction evidence="7">
        <text>a 2'-deoxyadenosine in DNA + S-adenosyl-L-methionine = an N(6)-methyl-2'-deoxyadenosine in DNA + S-adenosyl-L-homocysteine + H(+)</text>
        <dbReference type="Rhea" id="RHEA:15197"/>
        <dbReference type="Rhea" id="RHEA-COMP:12418"/>
        <dbReference type="Rhea" id="RHEA-COMP:12419"/>
        <dbReference type="ChEBI" id="CHEBI:15378"/>
        <dbReference type="ChEBI" id="CHEBI:57856"/>
        <dbReference type="ChEBI" id="CHEBI:59789"/>
        <dbReference type="ChEBI" id="CHEBI:90615"/>
        <dbReference type="ChEBI" id="CHEBI:90616"/>
        <dbReference type="EC" id="2.1.1.72"/>
    </reaction>
</comment>
<dbReference type="GO" id="GO:0032259">
    <property type="term" value="P:methylation"/>
    <property type="evidence" value="ECO:0007669"/>
    <property type="project" value="UniProtKB-KW"/>
</dbReference>
<dbReference type="InterPro" id="IPR011639">
    <property type="entry name" value="MethylTrfase_TaqI-like_dom"/>
</dbReference>
<comment type="caution">
    <text evidence="11">The sequence shown here is derived from an EMBL/GenBank/DDBJ whole genome shotgun (WGS) entry which is preliminary data.</text>
</comment>
<dbReference type="InterPro" id="IPR025931">
    <property type="entry name" value="TaqI_C"/>
</dbReference>
<evidence type="ECO:0000256" key="1">
    <source>
        <dbReference type="ARBA" id="ARBA00011900"/>
    </source>
</evidence>
<keyword evidence="12" id="KW-1185">Reference proteome</keyword>
<keyword evidence="5" id="KW-0680">Restriction system</keyword>
<evidence type="ECO:0000313" key="11">
    <source>
        <dbReference type="EMBL" id="MBB5690885.1"/>
    </source>
</evidence>
<dbReference type="Proteomes" id="UP000562254">
    <property type="component" value="Unassembled WGS sequence"/>
</dbReference>